<dbReference type="AlphaFoldDB" id="A0A0N4WGH3"/>
<protein>
    <submittedName>
        <fullName evidence="1">Phlebovirus_G2 domain-containing protein</fullName>
    </submittedName>
</protein>
<sequence length="187" mass="20671">LFSTDQFLNIQNDELCRSQPTWRGCSAICTPQVVDGFWGNHIGRCPKNLFLEKGVMVDSKTFLKGVLEKEVLFRAKSLSAIGHGVISRTQLQHTSPCWYRTGAERISQTSSRRTVGPQTVQSKSIGPFPVVHRKKACSTKHRSLDAPRATPVGAWEVSDEGYLRAAADASSRRSSPCIRAKGGHFEI</sequence>
<proteinExistence type="predicted"/>
<organism evidence="1">
    <name type="scientific">Haemonchus placei</name>
    <name type="common">Barber's pole worm</name>
    <dbReference type="NCBI Taxonomy" id="6290"/>
    <lineage>
        <taxon>Eukaryota</taxon>
        <taxon>Metazoa</taxon>
        <taxon>Ecdysozoa</taxon>
        <taxon>Nematoda</taxon>
        <taxon>Chromadorea</taxon>
        <taxon>Rhabditida</taxon>
        <taxon>Rhabditina</taxon>
        <taxon>Rhabditomorpha</taxon>
        <taxon>Strongyloidea</taxon>
        <taxon>Trichostrongylidae</taxon>
        <taxon>Haemonchus</taxon>
    </lineage>
</organism>
<accession>A0A0N4WGH3</accession>
<reference evidence="1" key="1">
    <citation type="submission" date="2017-02" db="UniProtKB">
        <authorList>
            <consortium name="WormBaseParasite"/>
        </authorList>
    </citation>
    <scope>IDENTIFICATION</scope>
</reference>
<evidence type="ECO:0000313" key="1">
    <source>
        <dbReference type="WBParaSite" id="HPLM_0000990801-mRNA-1"/>
    </source>
</evidence>
<dbReference type="WBParaSite" id="HPLM_0000990801-mRNA-1">
    <property type="protein sequence ID" value="HPLM_0000990801-mRNA-1"/>
    <property type="gene ID" value="HPLM_0000990801"/>
</dbReference>
<name>A0A0N4WGH3_HAEPC</name>